<feature type="transmembrane region" description="Helical" evidence="5">
    <location>
        <begin position="274"/>
        <end position="300"/>
    </location>
</feature>
<proteinExistence type="predicted"/>
<feature type="transmembrane region" description="Helical" evidence="5">
    <location>
        <begin position="320"/>
        <end position="340"/>
    </location>
</feature>
<keyword evidence="4 5" id="KW-0472">Membrane</keyword>
<dbReference type="PANTHER" id="PTHR48021:SF1">
    <property type="entry name" value="GH07001P-RELATED"/>
    <property type="match status" value="1"/>
</dbReference>
<feature type="transmembrane region" description="Helical" evidence="5">
    <location>
        <begin position="58"/>
        <end position="79"/>
    </location>
</feature>
<comment type="subcellular location">
    <subcellularLocation>
        <location evidence="1">Membrane</location>
    </subcellularLocation>
</comment>
<feature type="transmembrane region" description="Helical" evidence="5">
    <location>
        <begin position="12"/>
        <end position="38"/>
    </location>
</feature>
<dbReference type="Gene3D" id="1.20.1250.20">
    <property type="entry name" value="MFS general substrate transporter like domains"/>
    <property type="match status" value="1"/>
</dbReference>
<evidence type="ECO:0000313" key="6">
    <source>
        <dbReference type="EMBL" id="KAL0811484.1"/>
    </source>
</evidence>
<organism evidence="6 7">
    <name type="scientific">Loxostege sticticalis</name>
    <name type="common">Beet webworm moth</name>
    <dbReference type="NCBI Taxonomy" id="481309"/>
    <lineage>
        <taxon>Eukaryota</taxon>
        <taxon>Metazoa</taxon>
        <taxon>Ecdysozoa</taxon>
        <taxon>Arthropoda</taxon>
        <taxon>Hexapoda</taxon>
        <taxon>Insecta</taxon>
        <taxon>Pterygota</taxon>
        <taxon>Neoptera</taxon>
        <taxon>Endopterygota</taxon>
        <taxon>Lepidoptera</taxon>
        <taxon>Glossata</taxon>
        <taxon>Ditrysia</taxon>
        <taxon>Pyraloidea</taxon>
        <taxon>Crambidae</taxon>
        <taxon>Pyraustinae</taxon>
        <taxon>Loxostege</taxon>
    </lineage>
</organism>
<evidence type="ECO:0000256" key="3">
    <source>
        <dbReference type="ARBA" id="ARBA00022989"/>
    </source>
</evidence>
<comment type="caution">
    <text evidence="6">The sequence shown here is derived from an EMBL/GenBank/DDBJ whole genome shotgun (WGS) entry which is preliminary data.</text>
</comment>
<dbReference type="AlphaFoldDB" id="A0ABD0SDX7"/>
<name>A0ABD0SDX7_LOXSC</name>
<reference evidence="6 7" key="1">
    <citation type="submission" date="2024-06" db="EMBL/GenBank/DDBJ databases">
        <title>A chromosome-level genome assembly of beet webworm, Loxostege sticticalis.</title>
        <authorList>
            <person name="Zhang Y."/>
        </authorList>
    </citation>
    <scope>NUCLEOTIDE SEQUENCE [LARGE SCALE GENOMIC DNA]</scope>
    <source>
        <strain evidence="6">AQ028</strain>
        <tissue evidence="6">Male pupae</tissue>
    </source>
</reference>
<evidence type="ECO:0000256" key="5">
    <source>
        <dbReference type="SAM" id="Phobius"/>
    </source>
</evidence>
<accession>A0ABD0SDX7</accession>
<dbReference type="PANTHER" id="PTHR48021">
    <property type="match status" value="1"/>
</dbReference>
<evidence type="ECO:0000256" key="2">
    <source>
        <dbReference type="ARBA" id="ARBA00022692"/>
    </source>
</evidence>
<dbReference type="Pfam" id="PF00083">
    <property type="entry name" value="Sugar_tr"/>
    <property type="match status" value="1"/>
</dbReference>
<keyword evidence="2 5" id="KW-0812">Transmembrane</keyword>
<protein>
    <submittedName>
        <fullName evidence="6">Uncharacterized protein</fullName>
    </submittedName>
</protein>
<feature type="transmembrane region" description="Helical" evidence="5">
    <location>
        <begin position="100"/>
        <end position="124"/>
    </location>
</feature>
<gene>
    <name evidence="6" type="ORF">ABMA28_009878</name>
</gene>
<feature type="transmembrane region" description="Helical" evidence="5">
    <location>
        <begin position="225"/>
        <end position="244"/>
    </location>
</feature>
<dbReference type="InterPro" id="IPR050549">
    <property type="entry name" value="MFS_Trehalose_Transporter"/>
</dbReference>
<sequence length="374" mass="41649">MRCRWKALDCPLVIGYMKLLCIFMTLVGYGMGWSAPIILKLQDAEQTSLPVPITDGQASWVASVLYIGTIIGPHVSGYLSNKQGLMAGSQACTVSGRISLLWSFKLLFLYVFLESLVSTNIMLLTGTGIFSTFDVLVVFSAAPYISYAATSYNAMGISIAYIVCIFFIPETPEYHVLKSREKEAKDVLILLGRDEVTKVITSQTEKQTVVTDWKELFTIRENRKAFMSGFVVVTFFATTIFELAGSTIQPNIQITQLVSSIISSCFVEKVGRKVLLLWSTAACFVSLVGWLPLVCLVIFGCGLSSAFGYMISGISGHYTFWIFASACALTFSFYGFYSFFRNFVKLFYFCIQDLHKALLHILHTHSIIYNVSRG</sequence>
<feature type="transmembrane region" description="Helical" evidence="5">
    <location>
        <begin position="144"/>
        <end position="168"/>
    </location>
</feature>
<dbReference type="EMBL" id="JBEDNZ010000024">
    <property type="protein sequence ID" value="KAL0811484.1"/>
    <property type="molecule type" value="Genomic_DNA"/>
</dbReference>
<dbReference type="SUPFAM" id="SSF103473">
    <property type="entry name" value="MFS general substrate transporter"/>
    <property type="match status" value="1"/>
</dbReference>
<evidence type="ECO:0000256" key="4">
    <source>
        <dbReference type="ARBA" id="ARBA00023136"/>
    </source>
</evidence>
<dbReference type="GO" id="GO:0016020">
    <property type="term" value="C:membrane"/>
    <property type="evidence" value="ECO:0007669"/>
    <property type="project" value="UniProtKB-SubCell"/>
</dbReference>
<dbReference type="InterPro" id="IPR036259">
    <property type="entry name" value="MFS_trans_sf"/>
</dbReference>
<dbReference type="InterPro" id="IPR005828">
    <property type="entry name" value="MFS_sugar_transport-like"/>
</dbReference>
<dbReference type="Proteomes" id="UP001549921">
    <property type="component" value="Unassembled WGS sequence"/>
</dbReference>
<keyword evidence="3 5" id="KW-1133">Transmembrane helix</keyword>
<evidence type="ECO:0000256" key="1">
    <source>
        <dbReference type="ARBA" id="ARBA00004370"/>
    </source>
</evidence>
<evidence type="ECO:0000313" key="7">
    <source>
        <dbReference type="Proteomes" id="UP001549921"/>
    </source>
</evidence>